<sequence>MLRKAITWLACCSFVLASCSTPQTSSKVGPEFSSTVADKAQQAAEAAAAQYQGPKLDIVVPVFDPGLPEDENDYKEEGIWPELRRAEANRFAVKLKEALERTGAFGAVRVTPDTTATGDLYVVGRIDESNGEEVAISIQVSDISGELWYEERYDHEVSEQFHKNIRNKGLDPYQPVFDEAAEELVEELEDFDFAELEQLQSLAEIRFAANFSEEAFAEYLEVDGNEITLTSLPSDADPMLQRIRAVRIRDQLFVDGLQTHYEEFNVKMEESYALWQEQSLQEVKAQREASNKAILNGILGALAIAAAIAAGTAAANTDSEEKKAAGNTGAVIAGVGGVALIASSFQTSKEAEFHHDTMDELGESINIELAPQVVEFDETTEEITGDAAEQFAQWRAFLKRMYDLERTPAKKL</sequence>
<keyword evidence="2" id="KW-0732">Signal</keyword>
<evidence type="ECO:0000313" key="4">
    <source>
        <dbReference type="Proteomes" id="UP001056291"/>
    </source>
</evidence>
<dbReference type="EMBL" id="CP098747">
    <property type="protein sequence ID" value="USG61902.1"/>
    <property type="molecule type" value="Genomic_DNA"/>
</dbReference>
<gene>
    <name evidence="3" type="ORF">NBZ79_02805</name>
</gene>
<keyword evidence="1" id="KW-0812">Transmembrane</keyword>
<evidence type="ECO:0000256" key="1">
    <source>
        <dbReference type="SAM" id="Phobius"/>
    </source>
</evidence>
<dbReference type="Proteomes" id="UP001056291">
    <property type="component" value="Chromosome"/>
</dbReference>
<keyword evidence="1" id="KW-0472">Membrane</keyword>
<feature type="signal peptide" evidence="2">
    <location>
        <begin position="1"/>
        <end position="17"/>
    </location>
</feature>
<dbReference type="RefSeq" id="WP_251935296.1">
    <property type="nucleotide sequence ID" value="NZ_CP098747.1"/>
</dbReference>
<feature type="transmembrane region" description="Helical" evidence="1">
    <location>
        <begin position="293"/>
        <end position="315"/>
    </location>
</feature>
<evidence type="ECO:0000313" key="3">
    <source>
        <dbReference type="EMBL" id="USG61902.1"/>
    </source>
</evidence>
<keyword evidence="1" id="KW-1133">Transmembrane helix</keyword>
<name>A0ABY4W3X6_9PROT</name>
<evidence type="ECO:0000256" key="2">
    <source>
        <dbReference type="SAM" id="SignalP"/>
    </source>
</evidence>
<organism evidence="3 4">
    <name type="scientific">Sneathiella marina</name>
    <dbReference type="NCBI Taxonomy" id="2950108"/>
    <lineage>
        <taxon>Bacteria</taxon>
        <taxon>Pseudomonadati</taxon>
        <taxon>Pseudomonadota</taxon>
        <taxon>Alphaproteobacteria</taxon>
        <taxon>Sneathiellales</taxon>
        <taxon>Sneathiellaceae</taxon>
        <taxon>Sneathiella</taxon>
    </lineage>
</organism>
<proteinExistence type="predicted"/>
<dbReference type="PROSITE" id="PS51257">
    <property type="entry name" value="PROKAR_LIPOPROTEIN"/>
    <property type="match status" value="1"/>
</dbReference>
<feature type="chain" id="PRO_5046407455" description="Lipoprotein" evidence="2">
    <location>
        <begin position="18"/>
        <end position="412"/>
    </location>
</feature>
<accession>A0ABY4W3X6</accession>
<protein>
    <recommendedName>
        <fullName evidence="5">Lipoprotein</fullName>
    </recommendedName>
</protein>
<reference evidence="3" key="1">
    <citation type="submission" date="2022-06" db="EMBL/GenBank/DDBJ databases">
        <title>Sneathiella actinostolidae sp. nov., isolated from a sea anemonein the Western Pacific Ocean.</title>
        <authorList>
            <person name="Wei M.J."/>
        </authorList>
    </citation>
    <scope>NUCLEOTIDE SEQUENCE</scope>
    <source>
        <strain evidence="3">PHK-P5</strain>
    </source>
</reference>
<keyword evidence="4" id="KW-1185">Reference proteome</keyword>
<evidence type="ECO:0008006" key="5">
    <source>
        <dbReference type="Google" id="ProtNLM"/>
    </source>
</evidence>